<feature type="transmembrane region" description="Helical" evidence="1">
    <location>
        <begin position="12"/>
        <end position="30"/>
    </location>
</feature>
<keyword evidence="1" id="KW-1133">Transmembrane helix</keyword>
<protein>
    <submittedName>
        <fullName evidence="2">Uncharacterized protein</fullName>
    </submittedName>
</protein>
<keyword evidence="1" id="KW-0472">Membrane</keyword>
<evidence type="ECO:0000256" key="1">
    <source>
        <dbReference type="SAM" id="Phobius"/>
    </source>
</evidence>
<dbReference type="EMBL" id="BARU01006530">
    <property type="protein sequence ID" value="GAH47437.1"/>
    <property type="molecule type" value="Genomic_DNA"/>
</dbReference>
<accession>X1FR25</accession>
<reference evidence="2" key="1">
    <citation type="journal article" date="2014" name="Front. Microbiol.">
        <title>High frequency of phylogenetically diverse reductive dehalogenase-homologous genes in deep subseafloor sedimentary metagenomes.</title>
        <authorList>
            <person name="Kawai M."/>
            <person name="Futagami T."/>
            <person name="Toyoda A."/>
            <person name="Takaki Y."/>
            <person name="Nishi S."/>
            <person name="Hori S."/>
            <person name="Arai W."/>
            <person name="Tsubouchi T."/>
            <person name="Morono Y."/>
            <person name="Uchiyama I."/>
            <person name="Ito T."/>
            <person name="Fujiyama A."/>
            <person name="Inagaki F."/>
            <person name="Takami H."/>
        </authorList>
    </citation>
    <scope>NUCLEOTIDE SEQUENCE</scope>
    <source>
        <strain evidence="2">Expedition CK06-06</strain>
    </source>
</reference>
<proteinExistence type="predicted"/>
<sequence>MNIDTSLNMRSLVGGVLLVIIVVMGNAYWVEAVRWADKADAAKSCGNAQREATCVEMMLRAKYIFQGTSILLLAALVGTVLPILAPNCTVQDSD</sequence>
<keyword evidence="1" id="KW-0812">Transmembrane</keyword>
<gene>
    <name evidence="2" type="ORF">S03H2_12843</name>
</gene>
<evidence type="ECO:0000313" key="2">
    <source>
        <dbReference type="EMBL" id="GAH47437.1"/>
    </source>
</evidence>
<name>X1FR25_9ZZZZ</name>
<organism evidence="2">
    <name type="scientific">marine sediment metagenome</name>
    <dbReference type="NCBI Taxonomy" id="412755"/>
    <lineage>
        <taxon>unclassified sequences</taxon>
        <taxon>metagenomes</taxon>
        <taxon>ecological metagenomes</taxon>
    </lineage>
</organism>
<dbReference type="AlphaFoldDB" id="X1FR25"/>
<comment type="caution">
    <text evidence="2">The sequence shown here is derived from an EMBL/GenBank/DDBJ whole genome shotgun (WGS) entry which is preliminary data.</text>
</comment>
<feature type="transmembrane region" description="Helical" evidence="1">
    <location>
        <begin position="63"/>
        <end position="85"/>
    </location>
</feature>